<proteinExistence type="predicted"/>
<feature type="region of interest" description="Disordered" evidence="1">
    <location>
        <begin position="59"/>
        <end position="82"/>
    </location>
</feature>
<dbReference type="Proteomes" id="UP001054945">
    <property type="component" value="Unassembled WGS sequence"/>
</dbReference>
<sequence>MALAIKEKDDAVDDEEEGEDNNQEEADVPYFAQELTRSGTAALNDPCPNPNVRRFACALVNGSPNNNSKKKKSQTVPGESER</sequence>
<accession>A0AAV4M7Z3</accession>
<feature type="compositionally biased region" description="Acidic residues" evidence="1">
    <location>
        <begin position="10"/>
        <end position="27"/>
    </location>
</feature>
<dbReference type="EMBL" id="BPLR01001966">
    <property type="protein sequence ID" value="GIX68484.1"/>
    <property type="molecule type" value="Genomic_DNA"/>
</dbReference>
<reference evidence="2 3" key="1">
    <citation type="submission" date="2021-06" db="EMBL/GenBank/DDBJ databases">
        <title>Caerostris extrusa draft genome.</title>
        <authorList>
            <person name="Kono N."/>
            <person name="Arakawa K."/>
        </authorList>
    </citation>
    <scope>NUCLEOTIDE SEQUENCE [LARGE SCALE GENOMIC DNA]</scope>
</reference>
<gene>
    <name evidence="2" type="ORF">CEXT_298431</name>
</gene>
<organism evidence="2 3">
    <name type="scientific">Caerostris extrusa</name>
    <name type="common">Bark spider</name>
    <name type="synonym">Caerostris bankana</name>
    <dbReference type="NCBI Taxonomy" id="172846"/>
    <lineage>
        <taxon>Eukaryota</taxon>
        <taxon>Metazoa</taxon>
        <taxon>Ecdysozoa</taxon>
        <taxon>Arthropoda</taxon>
        <taxon>Chelicerata</taxon>
        <taxon>Arachnida</taxon>
        <taxon>Araneae</taxon>
        <taxon>Araneomorphae</taxon>
        <taxon>Entelegynae</taxon>
        <taxon>Araneoidea</taxon>
        <taxon>Araneidae</taxon>
        <taxon>Caerostris</taxon>
    </lineage>
</organism>
<comment type="caution">
    <text evidence="2">The sequence shown here is derived from an EMBL/GenBank/DDBJ whole genome shotgun (WGS) entry which is preliminary data.</text>
</comment>
<keyword evidence="3" id="KW-1185">Reference proteome</keyword>
<protein>
    <submittedName>
        <fullName evidence="2">Uncharacterized protein</fullName>
    </submittedName>
</protein>
<dbReference type="AlphaFoldDB" id="A0AAV4M7Z3"/>
<evidence type="ECO:0000313" key="2">
    <source>
        <dbReference type="EMBL" id="GIX68484.1"/>
    </source>
</evidence>
<name>A0AAV4M7Z3_CAEEX</name>
<evidence type="ECO:0000256" key="1">
    <source>
        <dbReference type="SAM" id="MobiDB-lite"/>
    </source>
</evidence>
<feature type="region of interest" description="Disordered" evidence="1">
    <location>
        <begin position="1"/>
        <end position="28"/>
    </location>
</feature>
<evidence type="ECO:0000313" key="3">
    <source>
        <dbReference type="Proteomes" id="UP001054945"/>
    </source>
</evidence>